<proteinExistence type="predicted"/>
<protein>
    <recommendedName>
        <fullName evidence="3">Cysteine-rich VLP domain-containing protein</fullName>
    </recommendedName>
</protein>
<evidence type="ECO:0000313" key="1">
    <source>
        <dbReference type="EMBL" id="PUA40636.1"/>
    </source>
</evidence>
<organism evidence="1 2">
    <name type="scientific">Paenibacillus elgii</name>
    <dbReference type="NCBI Taxonomy" id="189691"/>
    <lineage>
        <taxon>Bacteria</taxon>
        <taxon>Bacillati</taxon>
        <taxon>Bacillota</taxon>
        <taxon>Bacilli</taxon>
        <taxon>Bacillales</taxon>
        <taxon>Paenibacillaceae</taxon>
        <taxon>Paenibacillus</taxon>
    </lineage>
</organism>
<evidence type="ECO:0008006" key="3">
    <source>
        <dbReference type="Google" id="ProtNLM"/>
    </source>
</evidence>
<dbReference type="AlphaFoldDB" id="A0A2T6G900"/>
<dbReference type="EMBL" id="PYHP01000008">
    <property type="protein sequence ID" value="PUA40636.1"/>
    <property type="molecule type" value="Genomic_DNA"/>
</dbReference>
<evidence type="ECO:0000313" key="2">
    <source>
        <dbReference type="Proteomes" id="UP000244184"/>
    </source>
</evidence>
<gene>
    <name evidence="1" type="ORF">C8Z91_03055</name>
</gene>
<accession>A0A2T6G900</accession>
<sequence length="130" mass="15389">MHNKNKIKQLVKHNCASYLGDRHATPNYCCWKDSFCVFFQQGNPLPSCRYFEDGVLPPDEKLERDYKSERNMETEVKTAKPKVKCKKCGDLFPANSNRQAYCVQCREKTRKENTRLRVRKLRQKRLDVTL</sequence>
<name>A0A2T6G900_9BACL</name>
<reference evidence="1 2" key="1">
    <citation type="submission" date="2018-03" db="EMBL/GenBank/DDBJ databases">
        <title>Genome sequence of Paenibacillus elgii strain AC13 an antimicrobial compound producing bacteria.</title>
        <authorList>
            <person name="Kurokawa A.S."/>
            <person name="Araujo J.F."/>
            <person name="Costa R.A."/>
            <person name="Ortega D.B."/>
            <person name="Pires A.S."/>
            <person name="Pappas G.J.Jr."/>
            <person name="Franco O.L."/>
            <person name="Barreto C."/>
            <person name="Magalhaes B.S."/>
            <person name="Kruger R.H."/>
        </authorList>
    </citation>
    <scope>NUCLEOTIDE SEQUENCE [LARGE SCALE GENOMIC DNA]</scope>
    <source>
        <strain evidence="1 2">AC13</strain>
    </source>
</reference>
<dbReference type="Proteomes" id="UP000244184">
    <property type="component" value="Unassembled WGS sequence"/>
</dbReference>
<comment type="caution">
    <text evidence="1">The sequence shown here is derived from an EMBL/GenBank/DDBJ whole genome shotgun (WGS) entry which is preliminary data.</text>
</comment>